<dbReference type="Gene3D" id="1.20.1730.10">
    <property type="entry name" value="Sodium/glucose cotransporter"/>
    <property type="match status" value="1"/>
</dbReference>
<dbReference type="PANTHER" id="PTHR48086">
    <property type="entry name" value="SODIUM/PROLINE SYMPORTER-RELATED"/>
    <property type="match status" value="1"/>
</dbReference>
<comment type="similarity">
    <text evidence="2 13">Belongs to the sodium:solute symporter (SSF) (TC 2.A.21) family.</text>
</comment>
<evidence type="ECO:0000256" key="7">
    <source>
        <dbReference type="ARBA" id="ARBA00022989"/>
    </source>
</evidence>
<evidence type="ECO:0000313" key="16">
    <source>
        <dbReference type="Proteomes" id="UP000176479"/>
    </source>
</evidence>
<keyword evidence="11" id="KW-0739">Sodium transport</keyword>
<evidence type="ECO:0008006" key="17">
    <source>
        <dbReference type="Google" id="ProtNLM"/>
    </source>
</evidence>
<dbReference type="GO" id="GO:0006814">
    <property type="term" value="P:sodium ion transport"/>
    <property type="evidence" value="ECO:0007669"/>
    <property type="project" value="UniProtKB-KW"/>
</dbReference>
<evidence type="ECO:0000256" key="8">
    <source>
        <dbReference type="ARBA" id="ARBA00023053"/>
    </source>
</evidence>
<feature type="transmembrane region" description="Helical" evidence="14">
    <location>
        <begin position="284"/>
        <end position="309"/>
    </location>
</feature>
<proteinExistence type="inferred from homology"/>
<evidence type="ECO:0000256" key="11">
    <source>
        <dbReference type="ARBA" id="ARBA00023201"/>
    </source>
</evidence>
<feature type="transmembrane region" description="Helical" evidence="14">
    <location>
        <begin position="119"/>
        <end position="139"/>
    </location>
</feature>
<evidence type="ECO:0000256" key="14">
    <source>
        <dbReference type="SAM" id="Phobius"/>
    </source>
</evidence>
<gene>
    <name evidence="15" type="ORF">A3H53_01300</name>
</gene>
<organism evidence="15 16">
    <name type="scientific">Candidatus Nomurabacteria bacterium RIFCSPLOWO2_02_FULL_40_10</name>
    <dbReference type="NCBI Taxonomy" id="1801786"/>
    <lineage>
        <taxon>Bacteria</taxon>
        <taxon>Candidatus Nomuraibacteriota</taxon>
    </lineage>
</organism>
<dbReference type="PROSITE" id="PS50283">
    <property type="entry name" value="NA_SOLUT_SYMP_3"/>
    <property type="match status" value="1"/>
</dbReference>
<keyword evidence="10 14" id="KW-0472">Membrane</keyword>
<sequence length="454" mass="49240">MLTTIDFFIIGAYILSVILIGYFASRKQSSESFLISERKLGIFSGISTINATKTGAIIFVFTALLYEYGFSAMWYFIGIVLGYLVFLPFAKSLFSKSNARYYTLADYFHENYGTLSGRLASAISILTMVGFLIINLIAAAKVLEFFVGINFVLAAVIVALVVMLYLLLAGFSAVVRTDVLQYLAIIFILATFVFVLSGNIDIPASEWNLIAAGGGNIFGFLLIGVLFPFASPDLWQRVYAMPNQNILRKSIFYSIIVFAVVAFILALVGLFVKTAMPALDPDIALIHGLAALLPVGLIGLAVVVFFGALMSSIDTYAYTASSAFVQDFFKKLSKEKTVALIRVSIASVIVVSTIISILLQDLIQASFIFAAFVVVLAVPTIITWIHPSIKRRTLNSTLVIGTALLIVFIALGLSQNNLTPTIVIKGIAGSLAGLVIGFIYSKFSKDKSVPELQS</sequence>
<evidence type="ECO:0000256" key="3">
    <source>
        <dbReference type="ARBA" id="ARBA00022448"/>
    </source>
</evidence>
<feature type="transmembrane region" description="Helical" evidence="14">
    <location>
        <begin position="251"/>
        <end position="272"/>
    </location>
</feature>
<feature type="transmembrane region" description="Helical" evidence="14">
    <location>
        <begin position="365"/>
        <end position="385"/>
    </location>
</feature>
<protein>
    <recommendedName>
        <fullName evidence="17">Sodium:solute symporter</fullName>
    </recommendedName>
</protein>
<feature type="transmembrane region" description="Helical" evidence="14">
    <location>
        <begin position="45"/>
        <end position="66"/>
    </location>
</feature>
<feature type="transmembrane region" description="Helical" evidence="14">
    <location>
        <begin position="339"/>
        <end position="359"/>
    </location>
</feature>
<dbReference type="InterPro" id="IPR001734">
    <property type="entry name" value="Na/solute_symporter"/>
</dbReference>
<evidence type="ECO:0000256" key="12">
    <source>
        <dbReference type="ARBA" id="ARBA00033708"/>
    </source>
</evidence>
<dbReference type="GO" id="GO:0005886">
    <property type="term" value="C:plasma membrane"/>
    <property type="evidence" value="ECO:0007669"/>
    <property type="project" value="UniProtKB-SubCell"/>
</dbReference>
<evidence type="ECO:0000256" key="13">
    <source>
        <dbReference type="RuleBase" id="RU362091"/>
    </source>
</evidence>
<keyword evidence="7 14" id="KW-1133">Transmembrane helix</keyword>
<evidence type="ECO:0000256" key="2">
    <source>
        <dbReference type="ARBA" id="ARBA00006434"/>
    </source>
</evidence>
<dbReference type="GO" id="GO:0015293">
    <property type="term" value="F:symporter activity"/>
    <property type="evidence" value="ECO:0007669"/>
    <property type="project" value="UniProtKB-KW"/>
</dbReference>
<reference evidence="15 16" key="1">
    <citation type="journal article" date="2016" name="Nat. Commun.">
        <title>Thousands of microbial genomes shed light on interconnected biogeochemical processes in an aquifer system.</title>
        <authorList>
            <person name="Anantharaman K."/>
            <person name="Brown C.T."/>
            <person name="Hug L.A."/>
            <person name="Sharon I."/>
            <person name="Castelle C.J."/>
            <person name="Probst A.J."/>
            <person name="Thomas B.C."/>
            <person name="Singh A."/>
            <person name="Wilkins M.J."/>
            <person name="Karaoz U."/>
            <person name="Brodie E.L."/>
            <person name="Williams K.H."/>
            <person name="Hubbard S.S."/>
            <person name="Banfield J.F."/>
        </authorList>
    </citation>
    <scope>NUCLEOTIDE SEQUENCE [LARGE SCALE GENOMIC DNA]</scope>
</reference>
<feature type="transmembrane region" description="Helical" evidence="14">
    <location>
        <begin position="72"/>
        <end position="90"/>
    </location>
</feature>
<keyword evidence="6" id="KW-0769">Symport</keyword>
<dbReference type="InterPro" id="IPR038377">
    <property type="entry name" value="Na/Glc_symporter_sf"/>
</dbReference>
<dbReference type="Proteomes" id="UP000176479">
    <property type="component" value="Unassembled WGS sequence"/>
</dbReference>
<dbReference type="EMBL" id="MFVK01000032">
    <property type="protein sequence ID" value="OGI98634.1"/>
    <property type="molecule type" value="Genomic_DNA"/>
</dbReference>
<feature type="transmembrane region" description="Helical" evidence="14">
    <location>
        <begin position="397"/>
        <end position="416"/>
    </location>
</feature>
<evidence type="ECO:0000256" key="6">
    <source>
        <dbReference type="ARBA" id="ARBA00022847"/>
    </source>
</evidence>
<comment type="catalytic activity">
    <reaction evidence="12">
        <text>L-proline(in) + Na(+)(in) = L-proline(out) + Na(+)(out)</text>
        <dbReference type="Rhea" id="RHEA:28967"/>
        <dbReference type="ChEBI" id="CHEBI:29101"/>
        <dbReference type="ChEBI" id="CHEBI:60039"/>
    </reaction>
</comment>
<name>A0A1F6XX03_9BACT</name>
<feature type="transmembrane region" description="Helical" evidence="14">
    <location>
        <begin position="179"/>
        <end position="197"/>
    </location>
</feature>
<comment type="subcellular location">
    <subcellularLocation>
        <location evidence="1">Cell membrane</location>
        <topology evidence="1">Multi-pass membrane protein</topology>
    </subcellularLocation>
</comment>
<comment type="caution">
    <text evidence="15">The sequence shown here is derived from an EMBL/GenBank/DDBJ whole genome shotgun (WGS) entry which is preliminary data.</text>
</comment>
<evidence type="ECO:0000313" key="15">
    <source>
        <dbReference type="EMBL" id="OGI98634.1"/>
    </source>
</evidence>
<feature type="transmembrane region" description="Helical" evidence="14">
    <location>
        <begin position="422"/>
        <end position="440"/>
    </location>
</feature>
<feature type="transmembrane region" description="Helical" evidence="14">
    <location>
        <begin position="145"/>
        <end position="167"/>
    </location>
</feature>
<evidence type="ECO:0000256" key="10">
    <source>
        <dbReference type="ARBA" id="ARBA00023136"/>
    </source>
</evidence>
<dbReference type="InterPro" id="IPR050277">
    <property type="entry name" value="Sodium:Solute_Symporter"/>
</dbReference>
<evidence type="ECO:0000256" key="9">
    <source>
        <dbReference type="ARBA" id="ARBA00023065"/>
    </source>
</evidence>
<keyword evidence="5 14" id="KW-0812">Transmembrane</keyword>
<keyword evidence="8" id="KW-0915">Sodium</keyword>
<evidence type="ECO:0000256" key="4">
    <source>
        <dbReference type="ARBA" id="ARBA00022475"/>
    </source>
</evidence>
<evidence type="ECO:0000256" key="1">
    <source>
        <dbReference type="ARBA" id="ARBA00004651"/>
    </source>
</evidence>
<evidence type="ECO:0000256" key="5">
    <source>
        <dbReference type="ARBA" id="ARBA00022692"/>
    </source>
</evidence>
<dbReference type="PANTHER" id="PTHR48086:SF3">
    <property type="entry name" value="SODIUM_PROLINE SYMPORTER"/>
    <property type="match status" value="1"/>
</dbReference>
<accession>A0A1F6XX03</accession>
<feature type="transmembrane region" description="Helical" evidence="14">
    <location>
        <begin position="209"/>
        <end position="230"/>
    </location>
</feature>
<dbReference type="Pfam" id="PF00474">
    <property type="entry name" value="SSF"/>
    <property type="match status" value="1"/>
</dbReference>
<keyword evidence="9" id="KW-0406">Ion transport</keyword>
<keyword evidence="3" id="KW-0813">Transport</keyword>
<feature type="transmembrane region" description="Helical" evidence="14">
    <location>
        <begin position="6"/>
        <end position="24"/>
    </location>
</feature>
<keyword evidence="4" id="KW-1003">Cell membrane</keyword>
<dbReference type="AlphaFoldDB" id="A0A1F6XX03"/>